<feature type="chain" id="PRO_5021807520" description="Pilus formation protein N-terminal domain-containing protein" evidence="2">
    <location>
        <begin position="20"/>
        <end position="155"/>
    </location>
</feature>
<protein>
    <recommendedName>
        <fullName evidence="5">Pilus formation protein N-terminal domain-containing protein</fullName>
    </recommendedName>
</protein>
<keyword evidence="2" id="KW-0732">Signal</keyword>
<evidence type="ECO:0000313" key="4">
    <source>
        <dbReference type="Proteomes" id="UP000317429"/>
    </source>
</evidence>
<evidence type="ECO:0000256" key="2">
    <source>
        <dbReference type="SAM" id="SignalP"/>
    </source>
</evidence>
<feature type="signal peptide" evidence="2">
    <location>
        <begin position="1"/>
        <end position="19"/>
    </location>
</feature>
<keyword evidence="4" id="KW-1185">Reference proteome</keyword>
<proteinExistence type="predicted"/>
<organism evidence="3 4">
    <name type="scientific">Pirellulimonas nuda</name>
    <dbReference type="NCBI Taxonomy" id="2528009"/>
    <lineage>
        <taxon>Bacteria</taxon>
        <taxon>Pseudomonadati</taxon>
        <taxon>Planctomycetota</taxon>
        <taxon>Planctomycetia</taxon>
        <taxon>Pirellulales</taxon>
        <taxon>Lacipirellulaceae</taxon>
        <taxon>Pirellulimonas</taxon>
    </lineage>
</organism>
<evidence type="ECO:0000256" key="1">
    <source>
        <dbReference type="SAM" id="MobiDB-lite"/>
    </source>
</evidence>
<accession>A0A518DEM0</accession>
<dbReference type="PROSITE" id="PS51257">
    <property type="entry name" value="PROKAR_LIPOPROTEIN"/>
    <property type="match status" value="1"/>
</dbReference>
<dbReference type="RefSeq" id="WP_145287353.1">
    <property type="nucleotide sequence ID" value="NZ_CP036291.1"/>
</dbReference>
<feature type="region of interest" description="Disordered" evidence="1">
    <location>
        <begin position="48"/>
        <end position="95"/>
    </location>
</feature>
<evidence type="ECO:0000313" key="3">
    <source>
        <dbReference type="EMBL" id="QDU89919.1"/>
    </source>
</evidence>
<evidence type="ECO:0008006" key="5">
    <source>
        <dbReference type="Google" id="ProtNLM"/>
    </source>
</evidence>
<dbReference type="OrthoDB" id="288135at2"/>
<dbReference type="KEGG" id="pnd:Pla175_33160"/>
<dbReference type="EMBL" id="CP036291">
    <property type="protein sequence ID" value="QDU89919.1"/>
    <property type="molecule type" value="Genomic_DNA"/>
</dbReference>
<dbReference type="Proteomes" id="UP000317429">
    <property type="component" value="Chromosome"/>
</dbReference>
<reference evidence="3 4" key="1">
    <citation type="submission" date="2019-02" db="EMBL/GenBank/DDBJ databases">
        <title>Deep-cultivation of Planctomycetes and their phenomic and genomic characterization uncovers novel biology.</title>
        <authorList>
            <person name="Wiegand S."/>
            <person name="Jogler M."/>
            <person name="Boedeker C."/>
            <person name="Pinto D."/>
            <person name="Vollmers J."/>
            <person name="Rivas-Marin E."/>
            <person name="Kohn T."/>
            <person name="Peeters S.H."/>
            <person name="Heuer A."/>
            <person name="Rast P."/>
            <person name="Oberbeckmann S."/>
            <person name="Bunk B."/>
            <person name="Jeske O."/>
            <person name="Meyerdierks A."/>
            <person name="Storesund J.E."/>
            <person name="Kallscheuer N."/>
            <person name="Luecker S."/>
            <person name="Lage O.M."/>
            <person name="Pohl T."/>
            <person name="Merkel B.J."/>
            <person name="Hornburger P."/>
            <person name="Mueller R.-W."/>
            <person name="Bruemmer F."/>
            <person name="Labrenz M."/>
            <person name="Spormann A.M."/>
            <person name="Op den Camp H."/>
            <person name="Overmann J."/>
            <person name="Amann R."/>
            <person name="Jetten M.S.M."/>
            <person name="Mascher T."/>
            <person name="Medema M.H."/>
            <person name="Devos D.P."/>
            <person name="Kaster A.-K."/>
            <person name="Ovreas L."/>
            <person name="Rohde M."/>
            <person name="Galperin M.Y."/>
            <person name="Jogler C."/>
        </authorList>
    </citation>
    <scope>NUCLEOTIDE SEQUENCE [LARGE SCALE GENOMIC DNA]</scope>
    <source>
        <strain evidence="3 4">Pla175</strain>
    </source>
</reference>
<gene>
    <name evidence="3" type="ORF">Pla175_33160</name>
</gene>
<dbReference type="AlphaFoldDB" id="A0A518DEM0"/>
<name>A0A518DEM0_9BACT</name>
<sequence precursor="true">MNPLLLRKVLCWPVCVACAALVGCSGGTEQAATAPAETAVAVDAAQASPATEVAASPPPAPAAAEPYAPPFGDRADLFAPPTRSQAAVRSDDGSGESIELKGFVDVGGLHAVLAIGGVVAPVPAGAEKYGVQVISISPPTAVLQRGRTRWTASLH</sequence>